<organism evidence="1 2">
    <name type="scientific">Orchesella dallaii</name>
    <dbReference type="NCBI Taxonomy" id="48710"/>
    <lineage>
        <taxon>Eukaryota</taxon>
        <taxon>Metazoa</taxon>
        <taxon>Ecdysozoa</taxon>
        <taxon>Arthropoda</taxon>
        <taxon>Hexapoda</taxon>
        <taxon>Collembola</taxon>
        <taxon>Entomobryomorpha</taxon>
        <taxon>Entomobryoidea</taxon>
        <taxon>Orchesellidae</taxon>
        <taxon>Orchesellinae</taxon>
        <taxon>Orchesella</taxon>
    </lineage>
</organism>
<protein>
    <submittedName>
        <fullName evidence="1">Uncharacterized protein</fullName>
    </submittedName>
</protein>
<dbReference type="Proteomes" id="UP001642540">
    <property type="component" value="Unassembled WGS sequence"/>
</dbReference>
<evidence type="ECO:0000313" key="2">
    <source>
        <dbReference type="Proteomes" id="UP001642540"/>
    </source>
</evidence>
<name>A0ABP1PZH1_9HEXA</name>
<keyword evidence="2" id="KW-1185">Reference proteome</keyword>
<accession>A0ABP1PZH1</accession>
<proteinExistence type="predicted"/>
<gene>
    <name evidence="1" type="ORF">ODALV1_LOCUS5015</name>
</gene>
<reference evidence="1 2" key="1">
    <citation type="submission" date="2024-08" db="EMBL/GenBank/DDBJ databases">
        <authorList>
            <person name="Cucini C."/>
            <person name="Frati F."/>
        </authorList>
    </citation>
    <scope>NUCLEOTIDE SEQUENCE [LARGE SCALE GENOMIC DNA]</scope>
</reference>
<evidence type="ECO:0000313" key="1">
    <source>
        <dbReference type="EMBL" id="CAL8081767.1"/>
    </source>
</evidence>
<sequence length="62" mass="7370">MSRSREKLDLRQHPVLSENGNYGSILEALDPDLLHVRVRQSPKWLYNERLAEINQSEYFKKT</sequence>
<comment type="caution">
    <text evidence="1">The sequence shown here is derived from an EMBL/GenBank/DDBJ whole genome shotgun (WGS) entry which is preliminary data.</text>
</comment>
<dbReference type="EMBL" id="CAXLJM020000015">
    <property type="protein sequence ID" value="CAL8081767.1"/>
    <property type="molecule type" value="Genomic_DNA"/>
</dbReference>